<evidence type="ECO:0000256" key="3">
    <source>
        <dbReference type="ARBA" id="ARBA00022448"/>
    </source>
</evidence>
<keyword evidence="3" id="KW-0813">Transport</keyword>
<dbReference type="NCBIfam" id="TIGR00056">
    <property type="entry name" value="MlaE family lipid ABC transporter permease subunit"/>
    <property type="match status" value="1"/>
</dbReference>
<geneLocation type="plastid" evidence="8"/>
<reference evidence="8" key="2">
    <citation type="submission" date="2019-04" db="EMBL/GenBank/DDBJ databases">
        <authorList>
            <person name="Pasella M."/>
        </authorList>
    </citation>
    <scope>NUCLEOTIDE SEQUENCE</scope>
    <source>
        <strain evidence="8">HV05551</strain>
    </source>
</reference>
<reference evidence="8" key="1">
    <citation type="journal article" date="2019" name="Mol. Phylogenet. Evol.">
        <title>Morphological evolution and classification of the red algal order Ceramiales inferred using plastid phylogenomics.</title>
        <authorList>
            <person name="Diaz-Tapia P."/>
            <person name="Pasella M.M."/>
            <person name="Verbruggen H."/>
            <person name="Maggs C.A."/>
        </authorList>
    </citation>
    <scope>NUCLEOTIDE SEQUENCE</scope>
    <source>
        <strain evidence="8">HV05551</strain>
    </source>
</reference>
<name>A0A4D6WUP9_9FLOR</name>
<comment type="similarity">
    <text evidence="2 7">Belongs to the MlaE permease family.</text>
</comment>
<dbReference type="EMBL" id="MK814680">
    <property type="protein sequence ID" value="QCI07156.1"/>
    <property type="molecule type" value="Genomic_DNA"/>
</dbReference>
<keyword evidence="5 7" id="KW-1133">Transmembrane helix</keyword>
<evidence type="ECO:0000256" key="4">
    <source>
        <dbReference type="ARBA" id="ARBA00022692"/>
    </source>
</evidence>
<feature type="transmembrane region" description="Helical" evidence="7">
    <location>
        <begin position="54"/>
        <end position="71"/>
    </location>
</feature>
<keyword evidence="8" id="KW-0934">Plastid</keyword>
<feature type="transmembrane region" description="Helical" evidence="7">
    <location>
        <begin position="115"/>
        <end position="136"/>
    </location>
</feature>
<dbReference type="PANTHER" id="PTHR30188:SF4">
    <property type="entry name" value="PROTEIN TRIGALACTOSYLDIACYLGLYCEROL 1, CHLOROPLASTIC"/>
    <property type="match status" value="1"/>
</dbReference>
<evidence type="ECO:0008006" key="9">
    <source>
        <dbReference type="Google" id="ProtNLM"/>
    </source>
</evidence>
<dbReference type="GO" id="GO:0005548">
    <property type="term" value="F:phospholipid transporter activity"/>
    <property type="evidence" value="ECO:0007669"/>
    <property type="project" value="TreeGrafter"/>
</dbReference>
<evidence type="ECO:0000256" key="6">
    <source>
        <dbReference type="ARBA" id="ARBA00023136"/>
    </source>
</evidence>
<dbReference type="InterPro" id="IPR030802">
    <property type="entry name" value="Permease_MalE"/>
</dbReference>
<gene>
    <name evidence="8" type="primary">ycf63</name>
</gene>
<keyword evidence="4 7" id="KW-0812">Transmembrane</keyword>
<dbReference type="InterPro" id="IPR003453">
    <property type="entry name" value="ABC_MlaE_roteobac"/>
</dbReference>
<evidence type="ECO:0000256" key="2">
    <source>
        <dbReference type="ARBA" id="ARBA00007556"/>
    </source>
</evidence>
<feature type="transmembrane region" description="Helical" evidence="7">
    <location>
        <begin position="213"/>
        <end position="232"/>
    </location>
</feature>
<feature type="transmembrane region" description="Helical" evidence="7">
    <location>
        <begin position="142"/>
        <end position="170"/>
    </location>
</feature>
<protein>
    <recommendedName>
        <fullName evidence="9">ABC transporter permease</fullName>
    </recommendedName>
</protein>
<organism evidence="8">
    <name type="scientific">Hypnea pannosa</name>
    <dbReference type="NCBI Taxonomy" id="105607"/>
    <lineage>
        <taxon>Eukaryota</taxon>
        <taxon>Rhodophyta</taxon>
        <taxon>Florideophyceae</taxon>
        <taxon>Rhodymeniophycidae</taxon>
        <taxon>Gigartinales</taxon>
        <taxon>Hypneaceae</taxon>
        <taxon>Hypnea</taxon>
    </lineage>
</organism>
<keyword evidence="6 7" id="KW-0472">Membrane</keyword>
<dbReference type="PANTHER" id="PTHR30188">
    <property type="entry name" value="ABC TRANSPORTER PERMEASE PROTEIN-RELATED"/>
    <property type="match status" value="1"/>
</dbReference>
<dbReference type="Pfam" id="PF02405">
    <property type="entry name" value="MlaE"/>
    <property type="match status" value="1"/>
</dbReference>
<sequence>MIHYQIVNYKVSDLEFKVLLETMFIVGPESLSISLITAFFVSIVFTLQIAKEFICLNATALIGAVVNMAFLRELSPVLTSVIIIGRIGSCFTAELATMKVTQQIDALYILNTDPLFYLIIPRIISCVLLLPTLNFLSFVTSLASSVFVCFTLYAITPSVFLNSVFSSLLLLDLLKSSFKSMFFGLIISIVSCFWGLLAKGGAKGVGKYTTSSVVLSLLLIFIFNFILSYYMFSGSDSSLKVI</sequence>
<dbReference type="AlphaFoldDB" id="A0A4D6WUP9"/>
<feature type="transmembrane region" description="Helical" evidence="7">
    <location>
        <begin position="182"/>
        <end position="201"/>
    </location>
</feature>
<feature type="transmembrane region" description="Helical" evidence="7">
    <location>
        <begin position="23"/>
        <end position="47"/>
    </location>
</feature>
<evidence type="ECO:0000256" key="1">
    <source>
        <dbReference type="ARBA" id="ARBA00004141"/>
    </source>
</evidence>
<comment type="subcellular location">
    <subcellularLocation>
        <location evidence="1">Membrane</location>
        <topology evidence="1">Multi-pass membrane protein</topology>
    </subcellularLocation>
</comment>
<dbReference type="GO" id="GO:0043190">
    <property type="term" value="C:ATP-binding cassette (ABC) transporter complex"/>
    <property type="evidence" value="ECO:0007669"/>
    <property type="project" value="InterPro"/>
</dbReference>
<evidence type="ECO:0000256" key="7">
    <source>
        <dbReference type="RuleBase" id="RU362044"/>
    </source>
</evidence>
<evidence type="ECO:0000256" key="5">
    <source>
        <dbReference type="ARBA" id="ARBA00022989"/>
    </source>
</evidence>
<proteinExistence type="inferred from homology"/>
<accession>A0A4D6WUP9</accession>
<evidence type="ECO:0000313" key="8">
    <source>
        <dbReference type="EMBL" id="QCI07156.1"/>
    </source>
</evidence>